<dbReference type="InterPro" id="IPR036259">
    <property type="entry name" value="MFS_trans_sf"/>
</dbReference>
<dbReference type="AlphaFoldDB" id="E2SF64"/>
<dbReference type="GO" id="GO:0005886">
    <property type="term" value="C:plasma membrane"/>
    <property type="evidence" value="ECO:0007669"/>
    <property type="project" value="UniProtKB-SubCell"/>
</dbReference>
<evidence type="ECO:0000313" key="7">
    <source>
        <dbReference type="EMBL" id="EFQ82149.1"/>
    </source>
</evidence>
<dbReference type="GO" id="GO:0022857">
    <property type="term" value="F:transmembrane transporter activity"/>
    <property type="evidence" value="ECO:0007669"/>
    <property type="project" value="InterPro"/>
</dbReference>
<evidence type="ECO:0000256" key="2">
    <source>
        <dbReference type="ARBA" id="ARBA00022692"/>
    </source>
</evidence>
<dbReference type="HOGENOM" id="CLU_001265_58_1_11"/>
<feature type="transmembrane region" description="Helical" evidence="5">
    <location>
        <begin position="273"/>
        <end position="301"/>
    </location>
</feature>
<keyword evidence="8" id="KW-1185">Reference proteome</keyword>
<dbReference type="PANTHER" id="PTHR23527">
    <property type="entry name" value="BLL3282 PROTEIN"/>
    <property type="match status" value="1"/>
</dbReference>
<reference evidence="7" key="1">
    <citation type="submission" date="2010-08" db="EMBL/GenBank/DDBJ databases">
        <authorList>
            <person name="Muzny D."/>
            <person name="Qin X."/>
            <person name="Buhay C."/>
            <person name="Dugan-Rocha S."/>
            <person name="Ding Y."/>
            <person name="Chen G."/>
            <person name="Hawes A."/>
            <person name="Holder M."/>
            <person name="Jhangiani S."/>
            <person name="Johnson A."/>
            <person name="Khan Z."/>
            <person name="Li Z."/>
            <person name="Liu W."/>
            <person name="Liu X."/>
            <person name="Perez L."/>
            <person name="Shen H."/>
            <person name="Wang Q."/>
            <person name="Watt J."/>
            <person name="Xi L."/>
            <person name="Xin Y."/>
            <person name="Zhou J."/>
            <person name="Deng J."/>
            <person name="Jiang H."/>
            <person name="Liu Y."/>
            <person name="Qu J."/>
            <person name="Song X.-Z."/>
            <person name="Zhang L."/>
            <person name="Villasana D."/>
            <person name="Johnson A."/>
            <person name="Liu J."/>
            <person name="Liyanage D."/>
            <person name="Lorensuhewa L."/>
            <person name="Robinson T."/>
            <person name="Song A."/>
            <person name="Song B.-B."/>
            <person name="Dinh H."/>
            <person name="Thornton R."/>
            <person name="Coyle M."/>
            <person name="Francisco L."/>
            <person name="Jackson L."/>
            <person name="Javaid M."/>
            <person name="Korchina V."/>
            <person name="Kovar C."/>
            <person name="Mata R."/>
            <person name="Mathew T."/>
            <person name="Ngo R."/>
            <person name="Nguyen L."/>
            <person name="Nguyen N."/>
            <person name="Okwuonu G."/>
            <person name="Ongeri F."/>
            <person name="Pham C."/>
            <person name="Simmons D."/>
            <person name="Wilczek-Boney K."/>
            <person name="Hale W."/>
            <person name="Jakkamsetti A."/>
            <person name="Pham P."/>
            <person name="Ruth R."/>
            <person name="San Lucas F."/>
            <person name="Warren J."/>
            <person name="Zhang J."/>
            <person name="Zhao Z."/>
            <person name="Zhou C."/>
            <person name="Zhu D."/>
            <person name="Lee S."/>
            <person name="Bess C."/>
            <person name="Blankenburg K."/>
            <person name="Forbes L."/>
            <person name="Fu Q."/>
            <person name="Gubbala S."/>
            <person name="Hirani K."/>
            <person name="Jayaseelan J.C."/>
            <person name="Lara F."/>
            <person name="Munidasa M."/>
            <person name="Palculict T."/>
            <person name="Patil S."/>
            <person name="Pu L.-L."/>
            <person name="Saada N."/>
            <person name="Tang L."/>
            <person name="Weissenberger G."/>
            <person name="Zhu Y."/>
            <person name="Hemphill L."/>
            <person name="Shang Y."/>
            <person name="Youmans B."/>
            <person name="Ayvaz T."/>
            <person name="Ross M."/>
            <person name="Santibanez J."/>
            <person name="Aqrawi P."/>
            <person name="Gross S."/>
            <person name="Joshi V."/>
            <person name="Fowler G."/>
            <person name="Nazareth L."/>
            <person name="Reid J."/>
            <person name="Worley K."/>
            <person name="Petrosino J."/>
            <person name="Highlander S."/>
            <person name="Gibbs R."/>
        </authorList>
    </citation>
    <scope>NUCLEOTIDE SEQUENCE [LARGE SCALE GENOMIC DNA]</scope>
    <source>
        <strain evidence="7">DSM 15272</strain>
    </source>
</reference>
<feature type="transmembrane region" description="Helical" evidence="5">
    <location>
        <begin position="42"/>
        <end position="60"/>
    </location>
</feature>
<feature type="transmembrane region" description="Helical" evidence="5">
    <location>
        <begin position="92"/>
        <end position="115"/>
    </location>
</feature>
<dbReference type="Pfam" id="PF07690">
    <property type="entry name" value="MFS_1"/>
    <property type="match status" value="1"/>
</dbReference>
<feature type="transmembrane region" description="Helical" evidence="5">
    <location>
        <begin position="127"/>
        <end position="149"/>
    </location>
</feature>
<evidence type="ECO:0000259" key="6">
    <source>
        <dbReference type="PROSITE" id="PS50850"/>
    </source>
</evidence>
<comment type="caution">
    <text evidence="7">The sequence shown here is derived from an EMBL/GenBank/DDBJ whole genome shotgun (WGS) entry which is preliminary data.</text>
</comment>
<dbReference type="InterPro" id="IPR011701">
    <property type="entry name" value="MFS"/>
</dbReference>
<comment type="subcellular location">
    <subcellularLocation>
        <location evidence="1">Cell membrane</location>
        <topology evidence="1">Multi-pass membrane protein</topology>
    </subcellularLocation>
</comment>
<accession>E2SF64</accession>
<feature type="transmembrane region" description="Helical" evidence="5">
    <location>
        <begin position="208"/>
        <end position="229"/>
    </location>
</feature>
<keyword evidence="3 5" id="KW-1133">Transmembrane helix</keyword>
<evidence type="ECO:0000256" key="4">
    <source>
        <dbReference type="ARBA" id="ARBA00023136"/>
    </source>
</evidence>
<dbReference type="STRING" id="585531.HMPREF0063_12673"/>
<gene>
    <name evidence="7" type="ORF">HMPREF0063_12673</name>
</gene>
<feature type="transmembrane region" description="Helical" evidence="5">
    <location>
        <begin position="235"/>
        <end position="261"/>
    </location>
</feature>
<dbReference type="InterPro" id="IPR052952">
    <property type="entry name" value="MFS-Transporter"/>
</dbReference>
<feature type="transmembrane region" description="Helical" evidence="5">
    <location>
        <begin position="155"/>
        <end position="177"/>
    </location>
</feature>
<dbReference type="Gene3D" id="1.20.1250.20">
    <property type="entry name" value="MFS general substrate transporter like domains"/>
    <property type="match status" value="2"/>
</dbReference>
<dbReference type="Proteomes" id="UP000003111">
    <property type="component" value="Unassembled WGS sequence"/>
</dbReference>
<protein>
    <submittedName>
        <fullName evidence="7">Transporter, major facilitator family protein</fullName>
    </submittedName>
</protein>
<dbReference type="EMBL" id="ACLF03000011">
    <property type="protein sequence ID" value="EFQ82149.1"/>
    <property type="molecule type" value="Genomic_DNA"/>
</dbReference>
<organism evidence="7 8">
    <name type="scientific">Aeromicrobium marinum DSM 15272</name>
    <dbReference type="NCBI Taxonomy" id="585531"/>
    <lineage>
        <taxon>Bacteria</taxon>
        <taxon>Bacillati</taxon>
        <taxon>Actinomycetota</taxon>
        <taxon>Actinomycetes</taxon>
        <taxon>Propionibacteriales</taxon>
        <taxon>Nocardioidaceae</taxon>
        <taxon>Aeromicrobium</taxon>
    </lineage>
</organism>
<sequence>MMLVVGVVGQIAGTVAASAPTFLIPYLHLQEGLPLARAGALASAPLIGTMLTLVLWGVVVDRFGERLAMSAGLAVAAVAVLASATTDGYVALGLWWVLLGVGAASTNSASGRLVVGWFGPERRGTAMGIRQTALPLGVGLSAVIVPPLAAGPGLVTALLVVGTVAAVATVLSALLVVDPPRPDRQVARTDGLLDNPYRRRQGLWRIHAASALLVVPQYTVWTFMLVWLIDTRGWAPVAAGALVFSAQLLGAAGRIAAGWWTDRAGSRLRPMRLVAVGAVVVMVLLGALESTSLAVTVILVASVVTVVDNGMAFTAVAEIGGPFWSGRAMGMQNTGQYLAAAAVPPGVGAIIAGPGYAWAFALVAVFPLLAVPLVPVRAERPVADR</sequence>
<name>E2SF64_9ACTN</name>
<evidence type="ECO:0000256" key="3">
    <source>
        <dbReference type="ARBA" id="ARBA00022989"/>
    </source>
</evidence>
<dbReference type="SUPFAM" id="SSF103473">
    <property type="entry name" value="MFS general substrate transporter"/>
    <property type="match status" value="1"/>
</dbReference>
<dbReference type="eggNOG" id="COG2271">
    <property type="taxonomic scope" value="Bacteria"/>
</dbReference>
<dbReference type="PROSITE" id="PS50850">
    <property type="entry name" value="MFS"/>
    <property type="match status" value="1"/>
</dbReference>
<feature type="transmembrane region" description="Helical" evidence="5">
    <location>
        <begin position="67"/>
        <end position="86"/>
    </location>
</feature>
<dbReference type="InterPro" id="IPR020846">
    <property type="entry name" value="MFS_dom"/>
</dbReference>
<evidence type="ECO:0000256" key="1">
    <source>
        <dbReference type="ARBA" id="ARBA00004651"/>
    </source>
</evidence>
<keyword evidence="2 5" id="KW-0812">Transmembrane</keyword>
<dbReference type="PANTHER" id="PTHR23527:SF1">
    <property type="entry name" value="BLL3282 PROTEIN"/>
    <property type="match status" value="1"/>
</dbReference>
<feature type="transmembrane region" description="Helical" evidence="5">
    <location>
        <begin position="355"/>
        <end position="376"/>
    </location>
</feature>
<feature type="domain" description="Major facilitator superfamily (MFS) profile" evidence="6">
    <location>
        <begin position="1"/>
        <end position="382"/>
    </location>
</feature>
<evidence type="ECO:0000313" key="8">
    <source>
        <dbReference type="Proteomes" id="UP000003111"/>
    </source>
</evidence>
<proteinExistence type="predicted"/>
<evidence type="ECO:0000256" key="5">
    <source>
        <dbReference type="SAM" id="Phobius"/>
    </source>
</evidence>
<keyword evidence="4 5" id="KW-0472">Membrane</keyword>